<comment type="caution">
    <text evidence="1">The sequence shown here is derived from an EMBL/GenBank/DDBJ whole genome shotgun (WGS) entry which is preliminary data.</text>
</comment>
<gene>
    <name evidence="1" type="ORF">GO755_08915</name>
</gene>
<reference evidence="1 2" key="1">
    <citation type="submission" date="2019-12" db="EMBL/GenBank/DDBJ databases">
        <title>Spirosoma sp. HMF4905 genome sequencing and assembly.</title>
        <authorList>
            <person name="Kang H."/>
            <person name="Cha I."/>
            <person name="Kim H."/>
            <person name="Joh K."/>
        </authorList>
    </citation>
    <scope>NUCLEOTIDE SEQUENCE [LARGE SCALE GENOMIC DNA]</scope>
    <source>
        <strain evidence="1 2">HMF4905</strain>
    </source>
</reference>
<proteinExistence type="predicted"/>
<name>A0A7K1S8K9_9BACT</name>
<evidence type="ECO:0000313" key="1">
    <source>
        <dbReference type="EMBL" id="MVM30153.1"/>
    </source>
</evidence>
<dbReference type="RefSeq" id="WP_157584406.1">
    <property type="nucleotide sequence ID" value="NZ_WPIN01000003.1"/>
</dbReference>
<dbReference type="Proteomes" id="UP000436006">
    <property type="component" value="Unassembled WGS sequence"/>
</dbReference>
<keyword evidence="2" id="KW-1185">Reference proteome</keyword>
<dbReference type="EMBL" id="WPIN01000003">
    <property type="protein sequence ID" value="MVM30153.1"/>
    <property type="molecule type" value="Genomic_DNA"/>
</dbReference>
<dbReference type="AlphaFoldDB" id="A0A7K1S8K9"/>
<evidence type="ECO:0000313" key="2">
    <source>
        <dbReference type="Proteomes" id="UP000436006"/>
    </source>
</evidence>
<protein>
    <submittedName>
        <fullName evidence="1">Uncharacterized protein</fullName>
    </submittedName>
</protein>
<sequence>MERTININLLKEYIKTLIATEVVFPGIVPRQWGNEFTRLELQVIHSTLKFVLRTANNTQNPKALIDAVRQVEKPDLNLHWFLCDHWEAIVSILIKYPYVLVRKSSLLHELN</sequence>
<accession>A0A7K1S8K9</accession>
<organism evidence="1 2">
    <name type="scientific">Spirosoma arboris</name>
    <dbReference type="NCBI Taxonomy" id="2682092"/>
    <lineage>
        <taxon>Bacteria</taxon>
        <taxon>Pseudomonadati</taxon>
        <taxon>Bacteroidota</taxon>
        <taxon>Cytophagia</taxon>
        <taxon>Cytophagales</taxon>
        <taxon>Cytophagaceae</taxon>
        <taxon>Spirosoma</taxon>
    </lineage>
</organism>